<dbReference type="GeneID" id="84590935"/>
<organism evidence="2">
    <name type="scientific">Aspergillus niger</name>
    <dbReference type="NCBI Taxonomy" id="5061"/>
    <lineage>
        <taxon>Eukaryota</taxon>
        <taxon>Fungi</taxon>
        <taxon>Dikarya</taxon>
        <taxon>Ascomycota</taxon>
        <taxon>Pezizomycotina</taxon>
        <taxon>Eurotiomycetes</taxon>
        <taxon>Eurotiomycetidae</taxon>
        <taxon>Eurotiales</taxon>
        <taxon>Aspergillaceae</taxon>
        <taxon>Aspergillus</taxon>
        <taxon>Aspergillus subgen. Circumdati</taxon>
    </lineage>
</organism>
<dbReference type="RefSeq" id="XP_059600629.1">
    <property type="nucleotide sequence ID" value="XM_059747575.1"/>
</dbReference>
<gene>
    <name evidence="2" type="ORF">An04g06230</name>
</gene>
<feature type="region of interest" description="Disordered" evidence="1">
    <location>
        <begin position="32"/>
        <end position="103"/>
    </location>
</feature>
<dbReference type="KEGG" id="ang:An04g06230"/>
<dbReference type="AlphaFoldDB" id="A0AAJ8BP17"/>
<dbReference type="VEuPathDB" id="FungiDB:An04g06230"/>
<sequence length="103" mass="11150">MLQWLKYSWNNSPDISTDDCFSSLKSSARFTLQNGTSARPKRSQENPSHTKLITDMRGQSAHVAADEGQAKMGDKGARMGSTGQSHPQKKLPAGAPTGWAVFA</sequence>
<feature type="compositionally biased region" description="Basic and acidic residues" evidence="1">
    <location>
        <begin position="64"/>
        <end position="77"/>
    </location>
</feature>
<name>A0AAJ8BP17_ASPNG</name>
<proteinExistence type="predicted"/>
<reference evidence="2" key="1">
    <citation type="submission" date="2025-02" db="EMBL/GenBank/DDBJ databases">
        <authorList>
            <consortium name="NCBI Genome Project"/>
        </authorList>
    </citation>
    <scope>NUCLEOTIDE SEQUENCE</scope>
</reference>
<evidence type="ECO:0000256" key="1">
    <source>
        <dbReference type="SAM" id="MobiDB-lite"/>
    </source>
</evidence>
<evidence type="ECO:0000313" key="2">
    <source>
        <dbReference type="RefSeq" id="XP_059600629.1"/>
    </source>
</evidence>
<protein>
    <submittedName>
        <fullName evidence="2">Uncharacterized protein</fullName>
    </submittedName>
</protein>
<reference evidence="2" key="2">
    <citation type="submission" date="2025-08" db="UniProtKB">
        <authorList>
            <consortium name="RefSeq"/>
        </authorList>
    </citation>
    <scope>IDENTIFICATION</scope>
</reference>
<accession>A0AAJ8BP17</accession>